<gene>
    <name evidence="3" type="primary">LOC112457591</name>
</gene>
<feature type="compositionally biased region" description="Basic and acidic residues" evidence="1">
    <location>
        <begin position="202"/>
        <end position="218"/>
    </location>
</feature>
<proteinExistence type="predicted"/>
<reference evidence="3" key="1">
    <citation type="submission" date="2025-08" db="UniProtKB">
        <authorList>
            <consortium name="RefSeq"/>
        </authorList>
    </citation>
    <scope>IDENTIFICATION</scope>
    <source>
        <tissue evidence="3">Whole body</tissue>
    </source>
</reference>
<sequence length="513" mass="57306">MRACRSCTPLIAVVAMGKTPKKAAPGGDERNLYVRRLKATTAPSRASESSLPERQRESEISNRPKLTGIQKKIPSGPGKNFKSKLRPPAKVEHQAIKQLKVLMKNPETKSAEMQPGSEEAEVKLNVSIHKENVTEENSNNKTIEAEKSTVSKEYIDHSSEQMSSELQTSAKTNQEVIFVESKTVSQEKQEKEEVLLENVNAETKEVEEQDANDIKLTYEIDQSLVNNGEEKLDDKPKDNDKGEELPPVQEEMKNGINEKEEMRSEAQTDNESYSVDIVESTTSEVSEMSESVTQSNTQKDKENIDDAANDASFISYDSSIMLKDVQIRLNDCLKDNSKLYDVSNSEGMPSQHLRDLSFGKTLRNISGRHSIGRLRHVTFRERRISPNSSLFVNTSTMSMPQDEGTEAKVLHYGSGLLSDSFSTNGSPLDRKRKIETENWSSVKKQKTDGEGSLLSTSINLLKGLRIPSMQVSTPKATPYNFDSTKLDISGIKNDDNKMTAEPTESTKKWCVIM</sequence>
<evidence type="ECO:0000313" key="3">
    <source>
        <dbReference type="RefSeq" id="XP_024876509.1"/>
    </source>
</evidence>
<feature type="region of interest" description="Disordered" evidence="1">
    <location>
        <begin position="37"/>
        <end position="90"/>
    </location>
</feature>
<dbReference type="AlphaFoldDB" id="A0A6J1Q2X3"/>
<name>A0A6J1Q2X3_9HYME</name>
<dbReference type="Proteomes" id="UP000504618">
    <property type="component" value="Unplaced"/>
</dbReference>
<feature type="compositionally biased region" description="Basic and acidic residues" evidence="1">
    <location>
        <begin position="51"/>
        <end position="62"/>
    </location>
</feature>
<organism evidence="2 3">
    <name type="scientific">Temnothorax curvispinosus</name>
    <dbReference type="NCBI Taxonomy" id="300111"/>
    <lineage>
        <taxon>Eukaryota</taxon>
        <taxon>Metazoa</taxon>
        <taxon>Ecdysozoa</taxon>
        <taxon>Arthropoda</taxon>
        <taxon>Hexapoda</taxon>
        <taxon>Insecta</taxon>
        <taxon>Pterygota</taxon>
        <taxon>Neoptera</taxon>
        <taxon>Endopterygota</taxon>
        <taxon>Hymenoptera</taxon>
        <taxon>Apocrita</taxon>
        <taxon>Aculeata</taxon>
        <taxon>Formicoidea</taxon>
        <taxon>Formicidae</taxon>
        <taxon>Myrmicinae</taxon>
        <taxon>Temnothorax</taxon>
    </lineage>
</organism>
<feature type="compositionally biased region" description="Basic and acidic residues" evidence="1">
    <location>
        <begin position="228"/>
        <end position="266"/>
    </location>
</feature>
<accession>A0A6J1Q2X3</accession>
<protein>
    <submittedName>
        <fullName evidence="3">Uncharacterized protein LOC112457591 isoform X1</fullName>
    </submittedName>
</protein>
<evidence type="ECO:0000256" key="1">
    <source>
        <dbReference type="SAM" id="MobiDB-lite"/>
    </source>
</evidence>
<dbReference type="RefSeq" id="XP_024876509.1">
    <property type="nucleotide sequence ID" value="XM_025020741.1"/>
</dbReference>
<dbReference type="GeneID" id="112457591"/>
<evidence type="ECO:0000313" key="2">
    <source>
        <dbReference type="Proteomes" id="UP000504618"/>
    </source>
</evidence>
<dbReference type="OrthoDB" id="7688110at2759"/>
<keyword evidence="2" id="KW-1185">Reference proteome</keyword>
<feature type="compositionally biased region" description="Polar residues" evidence="1">
    <location>
        <begin position="41"/>
        <end position="50"/>
    </location>
</feature>
<feature type="compositionally biased region" description="Low complexity" evidence="1">
    <location>
        <begin position="274"/>
        <end position="295"/>
    </location>
</feature>
<feature type="region of interest" description="Disordered" evidence="1">
    <location>
        <begin position="202"/>
        <end position="304"/>
    </location>
</feature>